<dbReference type="GO" id="GO:0006631">
    <property type="term" value="P:fatty acid metabolic process"/>
    <property type="evidence" value="ECO:0007669"/>
    <property type="project" value="TreeGrafter"/>
</dbReference>
<reference evidence="5 6" key="1">
    <citation type="submission" date="2019-05" db="EMBL/GenBank/DDBJ databases">
        <title>Genome sequence of Cellulomonas hominis strain CS1.</title>
        <authorList>
            <person name="Belmont J."/>
            <person name="Maclea K.S."/>
        </authorList>
    </citation>
    <scope>NUCLEOTIDE SEQUENCE [LARGE SCALE GENOMIC DNA]</scope>
    <source>
        <strain evidence="5 6">CS1</strain>
    </source>
</reference>
<dbReference type="InterPro" id="IPR020845">
    <property type="entry name" value="AMP-binding_CS"/>
</dbReference>
<evidence type="ECO:0000259" key="3">
    <source>
        <dbReference type="Pfam" id="PF00501"/>
    </source>
</evidence>
<protein>
    <submittedName>
        <fullName evidence="5">Acyl--CoA ligase</fullName>
    </submittedName>
</protein>
<name>A0A7Z8JWQ7_9CELL</name>
<evidence type="ECO:0000259" key="4">
    <source>
        <dbReference type="Pfam" id="PF13193"/>
    </source>
</evidence>
<dbReference type="Proteomes" id="UP000308121">
    <property type="component" value="Unassembled WGS sequence"/>
</dbReference>
<dbReference type="RefSeq" id="WP_154730714.1">
    <property type="nucleotide sequence ID" value="NZ_SZYE01000184.1"/>
</dbReference>
<dbReference type="GO" id="GO:0031956">
    <property type="term" value="F:medium-chain fatty acid-CoA ligase activity"/>
    <property type="evidence" value="ECO:0007669"/>
    <property type="project" value="TreeGrafter"/>
</dbReference>
<dbReference type="AlphaFoldDB" id="A0A7Z8JWQ7"/>
<evidence type="ECO:0000313" key="5">
    <source>
        <dbReference type="EMBL" id="TKR22447.1"/>
    </source>
</evidence>
<sequence length="532" mass="54505">MPVDLSTAAALEQVAVHDPAAPSLVYGATVTPAAELAAAVRALADALGAAGVAPGARVAHVGRNSAALLVTVLACASLRAVAVPLGFRASAAELAGLLDRCEPSVVVAEPAHVADADAWPGAGGALRVQVDDDPLAGPPAPRPGWRPWSALLAAGDPQAPARHRARPDDTALLLFTSGSSGRPKGVPLTHANLWWSAVGADAAFGTGRGGTTLAVAPMSHIGGLNGLALRTLGTGGTVVVRRAFDADAVLADVARHRVSSLFGVPAMYAALARSPWFAGADLSSLRTALVGGAPLPAALLRRYLDRGVPLLQSWGMTETAPACTCVPRDRVADRGTTVGQPLAFVRLRLVDPRTGADVEQPGEPGELWVSGPQVVAGYWRDPAATARAFPEPGWLRTGDVAVRDVDGGYRVCGRIGDVINTGGEKVHPAEVEAALDGCPGVGQCAVVGVPDEAWGETVAAVVVPAPGTVPDLTDLRTHAARTIGRHKLPRRLVLVDALPSTGTGKLDRARVRELARADGTHAEHLRSGSAEV</sequence>
<feature type="domain" description="AMP-binding enzyme C-terminal" evidence="4">
    <location>
        <begin position="430"/>
        <end position="505"/>
    </location>
</feature>
<organism evidence="5 6">
    <name type="scientific">Cellulomonas hominis</name>
    <dbReference type="NCBI Taxonomy" id="156981"/>
    <lineage>
        <taxon>Bacteria</taxon>
        <taxon>Bacillati</taxon>
        <taxon>Actinomycetota</taxon>
        <taxon>Actinomycetes</taxon>
        <taxon>Micrococcales</taxon>
        <taxon>Cellulomonadaceae</taxon>
        <taxon>Cellulomonas</taxon>
    </lineage>
</organism>
<dbReference type="InterPro" id="IPR042099">
    <property type="entry name" value="ANL_N_sf"/>
</dbReference>
<evidence type="ECO:0000313" key="6">
    <source>
        <dbReference type="Proteomes" id="UP000308121"/>
    </source>
</evidence>
<dbReference type="InterPro" id="IPR045851">
    <property type="entry name" value="AMP-bd_C_sf"/>
</dbReference>
<dbReference type="Pfam" id="PF00501">
    <property type="entry name" value="AMP-binding"/>
    <property type="match status" value="1"/>
</dbReference>
<dbReference type="PANTHER" id="PTHR43201">
    <property type="entry name" value="ACYL-COA SYNTHETASE"/>
    <property type="match status" value="1"/>
</dbReference>
<dbReference type="PROSITE" id="PS00455">
    <property type="entry name" value="AMP_BINDING"/>
    <property type="match status" value="1"/>
</dbReference>
<dbReference type="SUPFAM" id="SSF56801">
    <property type="entry name" value="Acetyl-CoA synthetase-like"/>
    <property type="match status" value="1"/>
</dbReference>
<dbReference type="PANTHER" id="PTHR43201:SF5">
    <property type="entry name" value="MEDIUM-CHAIN ACYL-COA LIGASE ACSF2, MITOCHONDRIAL"/>
    <property type="match status" value="1"/>
</dbReference>
<dbReference type="Gene3D" id="3.40.50.12780">
    <property type="entry name" value="N-terminal domain of ligase-like"/>
    <property type="match status" value="1"/>
</dbReference>
<dbReference type="Pfam" id="PF13193">
    <property type="entry name" value="AMP-binding_C"/>
    <property type="match status" value="1"/>
</dbReference>
<proteinExistence type="inferred from homology"/>
<dbReference type="EMBL" id="SZYE01000184">
    <property type="protein sequence ID" value="TKR22447.1"/>
    <property type="molecule type" value="Genomic_DNA"/>
</dbReference>
<feature type="domain" description="AMP-dependent synthetase/ligase" evidence="3">
    <location>
        <begin position="12"/>
        <end position="379"/>
    </location>
</feature>
<dbReference type="Gene3D" id="3.30.300.30">
    <property type="match status" value="1"/>
</dbReference>
<keyword evidence="2 5" id="KW-0436">Ligase</keyword>
<dbReference type="InterPro" id="IPR025110">
    <property type="entry name" value="AMP-bd_C"/>
</dbReference>
<dbReference type="OrthoDB" id="9803968at2"/>
<evidence type="ECO:0000256" key="2">
    <source>
        <dbReference type="ARBA" id="ARBA00022598"/>
    </source>
</evidence>
<dbReference type="InterPro" id="IPR000873">
    <property type="entry name" value="AMP-dep_synth/lig_dom"/>
</dbReference>
<comment type="similarity">
    <text evidence="1">Belongs to the ATP-dependent AMP-binding enzyme family.</text>
</comment>
<comment type="caution">
    <text evidence="5">The sequence shown here is derived from an EMBL/GenBank/DDBJ whole genome shotgun (WGS) entry which is preliminary data.</text>
</comment>
<gene>
    <name evidence="5" type="ORF">FA014_16375</name>
</gene>
<accession>A0A7Z8JWQ7</accession>
<evidence type="ECO:0000256" key="1">
    <source>
        <dbReference type="ARBA" id="ARBA00006432"/>
    </source>
</evidence>